<gene>
    <name evidence="1" type="ORF">M3P19_00380</name>
</gene>
<protein>
    <submittedName>
        <fullName evidence="1">Uncharacterized protein</fullName>
    </submittedName>
</protein>
<dbReference type="RefSeq" id="WP_249655635.1">
    <property type="nucleotide sequence ID" value="NZ_JAMFMA010000001.1"/>
</dbReference>
<dbReference type="EMBL" id="JAMFMA010000001">
    <property type="protein sequence ID" value="MCL6272439.1"/>
    <property type="molecule type" value="Genomic_DNA"/>
</dbReference>
<accession>A0ABT0PM43</accession>
<comment type="caution">
    <text evidence="1">The sequence shown here is derived from an EMBL/GenBank/DDBJ whole genome shotgun (WGS) entry which is preliminary data.</text>
</comment>
<proteinExistence type="predicted"/>
<organism evidence="1 2">
    <name type="scientific">Flagellimonas spongiicola</name>
    <dbReference type="NCBI Taxonomy" id="2942208"/>
    <lineage>
        <taxon>Bacteria</taxon>
        <taxon>Pseudomonadati</taxon>
        <taxon>Bacteroidota</taxon>
        <taxon>Flavobacteriia</taxon>
        <taxon>Flavobacteriales</taxon>
        <taxon>Flavobacteriaceae</taxon>
        <taxon>Flagellimonas</taxon>
    </lineage>
</organism>
<sequence>MLCAQQKVNVQPGVINLYEKGLQGIGPDFGNNPASENFYNQMRDRFAALGIDRPIGLEDIEGSIYYNDKFRPATISFEGIEARKVFARYNAFNDEFEIKSSDEGGEKTLALFKDVAIACELDGKKYTYFKVVGKKGEQSTIYLTPISTVGAFQLMEQKSKRFKEGKQAKTSHAVSFPHRFVDEINFYLIVNRAAPKYIPSKKNEVIGLFDADLRPNIKSYIKTKKLDLKSKSGLIELVAYAGDL</sequence>
<keyword evidence="2" id="KW-1185">Reference proteome</keyword>
<evidence type="ECO:0000313" key="1">
    <source>
        <dbReference type="EMBL" id="MCL6272439.1"/>
    </source>
</evidence>
<name>A0ABT0PM43_9FLAO</name>
<reference evidence="1 2" key="1">
    <citation type="submission" date="2022-05" db="EMBL/GenBank/DDBJ databases">
        <authorList>
            <person name="Park J.-S."/>
        </authorList>
    </citation>
    <scope>NUCLEOTIDE SEQUENCE [LARGE SCALE GENOMIC DNA]</scope>
    <source>
        <strain evidence="1 2">2012CJ35-5</strain>
    </source>
</reference>
<evidence type="ECO:0000313" key="2">
    <source>
        <dbReference type="Proteomes" id="UP001203607"/>
    </source>
</evidence>
<dbReference type="Proteomes" id="UP001203607">
    <property type="component" value="Unassembled WGS sequence"/>
</dbReference>